<organism evidence="1 2">
    <name type="scientific">Mesorhizobium caraganae</name>
    <dbReference type="NCBI Taxonomy" id="483206"/>
    <lineage>
        <taxon>Bacteria</taxon>
        <taxon>Pseudomonadati</taxon>
        <taxon>Pseudomonadota</taxon>
        <taxon>Alphaproteobacteria</taxon>
        <taxon>Hyphomicrobiales</taxon>
        <taxon>Phyllobacteriaceae</taxon>
        <taxon>Mesorhizobium</taxon>
    </lineage>
</organism>
<name>A0ABV1Z1Q0_9HYPH</name>
<accession>A0ABV1Z1Q0</accession>
<keyword evidence="2" id="KW-1185">Reference proteome</keyword>
<sequence>MTDPIIMDLVETAIIPDVFISGMADMENLGDGNFRCTFYSRQRAIYERGKFERVVVCRLVMSAAAAQATLKQIAHAVERASDNTDSIGFTGGALQ</sequence>
<reference evidence="1 2" key="1">
    <citation type="journal article" date="2024" name="Proc. Natl. Acad. Sci. U.S.A.">
        <title>The evolutionary genomics of adaptation to stress in wild rhizobium bacteria.</title>
        <authorList>
            <person name="Kehlet-Delgado H."/>
            <person name="Montoya A.P."/>
            <person name="Jensen K.T."/>
            <person name="Wendlandt C.E."/>
            <person name="Dexheimer C."/>
            <person name="Roberts M."/>
            <person name="Torres Martinez L."/>
            <person name="Friesen M.L."/>
            <person name="Griffitts J.S."/>
            <person name="Porter S.S."/>
        </authorList>
    </citation>
    <scope>NUCLEOTIDE SEQUENCE [LARGE SCALE GENOMIC DNA]</scope>
    <source>
        <strain evidence="1 2">M0641</strain>
    </source>
</reference>
<evidence type="ECO:0000313" key="1">
    <source>
        <dbReference type="EMBL" id="MER9405649.1"/>
    </source>
</evidence>
<dbReference type="Proteomes" id="UP001433071">
    <property type="component" value="Unassembled WGS sequence"/>
</dbReference>
<dbReference type="RefSeq" id="WP_352558963.1">
    <property type="nucleotide sequence ID" value="NZ_JAMYQB010000012.1"/>
</dbReference>
<gene>
    <name evidence="1" type="ORF">NKI36_16580</name>
</gene>
<evidence type="ECO:0000313" key="2">
    <source>
        <dbReference type="Proteomes" id="UP001433071"/>
    </source>
</evidence>
<comment type="caution">
    <text evidence="1">The sequence shown here is derived from an EMBL/GenBank/DDBJ whole genome shotgun (WGS) entry which is preliminary data.</text>
</comment>
<proteinExistence type="predicted"/>
<protein>
    <submittedName>
        <fullName evidence="1">Uncharacterized protein</fullName>
    </submittedName>
</protein>
<dbReference type="EMBL" id="JAMYQB010000012">
    <property type="protein sequence ID" value="MER9405649.1"/>
    <property type="molecule type" value="Genomic_DNA"/>
</dbReference>